<evidence type="ECO:0000313" key="2">
    <source>
        <dbReference type="Proteomes" id="UP000790709"/>
    </source>
</evidence>
<sequence>MPRFLVLLAAALVCFHVADASHVLRATIPRTFGKDKSAARKSRIITPLLVRKGRYVARESPGCPAGTVTCHNFPQFCAEDGWFCCDDGEHTCKDDENCTSTECCPKSAQTCEGQLCCEPGAECCIGNEQCCDQNTFCCNDETGGCCPTGYQCISATAQCELRERPPPGGDLSTGGIWGAGGPSYPTSAPPIATTAPPSSASDPYETTSDPGFTTFKISSLLNTTTSSGPSEVYTFPFTASPTPASNVTPATHRDTGGLPRAFSPSLLCCRVAAVAMLIGFPAI</sequence>
<keyword evidence="2" id="KW-1185">Reference proteome</keyword>
<accession>A0ACB8B651</accession>
<dbReference type="EMBL" id="MU266545">
    <property type="protein sequence ID" value="KAH7921029.1"/>
    <property type="molecule type" value="Genomic_DNA"/>
</dbReference>
<dbReference type="Proteomes" id="UP000790709">
    <property type="component" value="Unassembled WGS sequence"/>
</dbReference>
<comment type="caution">
    <text evidence="1">The sequence shown here is derived from an EMBL/GenBank/DDBJ whole genome shotgun (WGS) entry which is preliminary data.</text>
</comment>
<protein>
    <submittedName>
        <fullName evidence="1">Uncharacterized protein</fullName>
    </submittedName>
</protein>
<proteinExistence type="predicted"/>
<organism evidence="1 2">
    <name type="scientific">Leucogyrophana mollusca</name>
    <dbReference type="NCBI Taxonomy" id="85980"/>
    <lineage>
        <taxon>Eukaryota</taxon>
        <taxon>Fungi</taxon>
        <taxon>Dikarya</taxon>
        <taxon>Basidiomycota</taxon>
        <taxon>Agaricomycotina</taxon>
        <taxon>Agaricomycetes</taxon>
        <taxon>Agaricomycetidae</taxon>
        <taxon>Boletales</taxon>
        <taxon>Boletales incertae sedis</taxon>
        <taxon>Leucogyrophana</taxon>
    </lineage>
</organism>
<evidence type="ECO:0000313" key="1">
    <source>
        <dbReference type="EMBL" id="KAH7921029.1"/>
    </source>
</evidence>
<reference evidence="1" key="1">
    <citation type="journal article" date="2021" name="New Phytol.">
        <title>Evolutionary innovations through gain and loss of genes in the ectomycorrhizal Boletales.</title>
        <authorList>
            <person name="Wu G."/>
            <person name="Miyauchi S."/>
            <person name="Morin E."/>
            <person name="Kuo A."/>
            <person name="Drula E."/>
            <person name="Varga T."/>
            <person name="Kohler A."/>
            <person name="Feng B."/>
            <person name="Cao Y."/>
            <person name="Lipzen A."/>
            <person name="Daum C."/>
            <person name="Hundley H."/>
            <person name="Pangilinan J."/>
            <person name="Johnson J."/>
            <person name="Barry K."/>
            <person name="LaButti K."/>
            <person name="Ng V."/>
            <person name="Ahrendt S."/>
            <person name="Min B."/>
            <person name="Choi I.G."/>
            <person name="Park H."/>
            <person name="Plett J.M."/>
            <person name="Magnuson J."/>
            <person name="Spatafora J.W."/>
            <person name="Nagy L.G."/>
            <person name="Henrissat B."/>
            <person name="Grigoriev I.V."/>
            <person name="Yang Z.L."/>
            <person name="Xu J."/>
            <person name="Martin F.M."/>
        </authorList>
    </citation>
    <scope>NUCLEOTIDE SEQUENCE</scope>
    <source>
        <strain evidence="1">KUC20120723A-06</strain>
    </source>
</reference>
<name>A0ACB8B651_9AGAM</name>
<gene>
    <name evidence="1" type="ORF">BV22DRAFT_758509</name>
</gene>